<dbReference type="PANTHER" id="PTHR42794">
    <property type="entry name" value="HEMIN IMPORT ATP-BINDING PROTEIN HMUV"/>
    <property type="match status" value="1"/>
</dbReference>
<keyword evidence="6" id="KW-0378">Hydrolase</keyword>
<evidence type="ECO:0000256" key="4">
    <source>
        <dbReference type="ARBA" id="ARBA00022967"/>
    </source>
</evidence>
<accession>A0A2X4WJL2</accession>
<keyword evidence="3" id="KW-0067">ATP-binding</keyword>
<dbReference type="STRING" id="1348624.GCA_001591545_03027"/>
<keyword evidence="2" id="KW-0547">Nucleotide-binding</keyword>
<dbReference type="Pfam" id="PF00005">
    <property type="entry name" value="ABC_tran"/>
    <property type="match status" value="1"/>
</dbReference>
<dbReference type="SUPFAM" id="SSF52540">
    <property type="entry name" value="P-loop containing nucleoside triphosphate hydrolases"/>
    <property type="match status" value="1"/>
</dbReference>
<dbReference type="RefSeq" id="WP_066143898.1">
    <property type="nucleotide sequence ID" value="NZ_CBCSGM010000004.1"/>
</dbReference>
<dbReference type="EC" id="3.6.3.34" evidence="6"/>
<dbReference type="InterPro" id="IPR017871">
    <property type="entry name" value="ABC_transporter-like_CS"/>
</dbReference>
<evidence type="ECO:0000256" key="1">
    <source>
        <dbReference type="ARBA" id="ARBA00022448"/>
    </source>
</evidence>
<dbReference type="InterPro" id="IPR027417">
    <property type="entry name" value="P-loop_NTPase"/>
</dbReference>
<sequence length="407" mass="45351">MLDVKGVSGGYPGNSVLNDVSFSVKGGELFGILGPNGSGKTTLLKMISGLLAPHDGEVLIKNRALSTFSAKELAKKVAVLPQVSSEVFAYTVKETVSLGRYAHQSGWFHSRHHDDEVLIEEAMETTGVAKFQHKLLHELSGGERQRVFLAQALAQQPEILLLDEPTNHLDLAYQKDLLDQLKNWTRERGIAVVSIFHDLNLAGLYCDRLLLLNEGEVELLGKPPFVLQESSIRQVYQTKVVKQFHPHVPQPQMLLVPETKQIDESIRLGELFLKRTEASVEYHSPVALKMMATQVGIGWHRSVIATNVLEHKQNEAICFYMEESIHKLRTGTLEEDRCSAFIVTNSELTWIFVDGYLSDGAFIDIMTKIAATKGAINLVIAATQIGKLINIDTFTEKIITYLRYEGS</sequence>
<dbReference type="SMART" id="SM00382">
    <property type="entry name" value="AAA"/>
    <property type="match status" value="1"/>
</dbReference>
<dbReference type="InterPro" id="IPR003439">
    <property type="entry name" value="ABC_transporter-like_ATP-bd"/>
</dbReference>
<dbReference type="PANTHER" id="PTHR42794:SF1">
    <property type="entry name" value="HEMIN IMPORT ATP-BINDING PROTEIN HMUV"/>
    <property type="match status" value="1"/>
</dbReference>
<feature type="domain" description="ABC transporter" evidence="5">
    <location>
        <begin position="2"/>
        <end position="239"/>
    </location>
</feature>
<dbReference type="Gene3D" id="3.40.50.300">
    <property type="entry name" value="P-loop containing nucleotide triphosphate hydrolases"/>
    <property type="match status" value="1"/>
</dbReference>
<protein>
    <submittedName>
        <fullName evidence="6">Iron ABC transporter permease</fullName>
        <ecNumber evidence="6">3.6.3.34</ecNumber>
    </submittedName>
</protein>
<name>A0A2X4WJL2_LEDLE</name>
<proteinExistence type="predicted"/>
<dbReference type="KEGG" id="blen:NCTC4824_03909"/>
<evidence type="ECO:0000313" key="6">
    <source>
        <dbReference type="EMBL" id="SQI63079.1"/>
    </source>
</evidence>
<keyword evidence="4" id="KW-1278">Translocase</keyword>
<keyword evidence="1" id="KW-0813">Transport</keyword>
<organism evidence="6 7">
    <name type="scientific">Lederbergia lenta</name>
    <name type="common">Bacillus lentus</name>
    <dbReference type="NCBI Taxonomy" id="1467"/>
    <lineage>
        <taxon>Bacteria</taxon>
        <taxon>Bacillati</taxon>
        <taxon>Bacillota</taxon>
        <taxon>Bacilli</taxon>
        <taxon>Bacillales</taxon>
        <taxon>Bacillaceae</taxon>
        <taxon>Lederbergia</taxon>
    </lineage>
</organism>
<dbReference type="InterPro" id="IPR003593">
    <property type="entry name" value="AAA+_ATPase"/>
</dbReference>
<dbReference type="PROSITE" id="PS00211">
    <property type="entry name" value="ABC_TRANSPORTER_1"/>
    <property type="match status" value="1"/>
</dbReference>
<evidence type="ECO:0000256" key="2">
    <source>
        <dbReference type="ARBA" id="ARBA00022741"/>
    </source>
</evidence>
<keyword evidence="7" id="KW-1185">Reference proteome</keyword>
<dbReference type="PROSITE" id="PS50893">
    <property type="entry name" value="ABC_TRANSPORTER_2"/>
    <property type="match status" value="1"/>
</dbReference>
<gene>
    <name evidence="6" type="primary">fhuC_2</name>
    <name evidence="6" type="ORF">NCTC4824_03909</name>
</gene>
<evidence type="ECO:0000313" key="7">
    <source>
        <dbReference type="Proteomes" id="UP000249134"/>
    </source>
</evidence>
<evidence type="ECO:0000259" key="5">
    <source>
        <dbReference type="PROSITE" id="PS50893"/>
    </source>
</evidence>
<reference evidence="6 7" key="1">
    <citation type="submission" date="2018-06" db="EMBL/GenBank/DDBJ databases">
        <authorList>
            <consortium name="Pathogen Informatics"/>
            <person name="Doyle S."/>
        </authorList>
    </citation>
    <scope>NUCLEOTIDE SEQUENCE [LARGE SCALE GENOMIC DNA]</scope>
    <source>
        <strain evidence="6 7">NCTC4824</strain>
    </source>
</reference>
<dbReference type="Proteomes" id="UP000249134">
    <property type="component" value="Chromosome 1"/>
</dbReference>
<dbReference type="FunFam" id="3.40.50.300:FF:000134">
    <property type="entry name" value="Iron-enterobactin ABC transporter ATP-binding protein"/>
    <property type="match status" value="1"/>
</dbReference>
<dbReference type="EMBL" id="LS483476">
    <property type="protein sequence ID" value="SQI63079.1"/>
    <property type="molecule type" value="Genomic_DNA"/>
</dbReference>
<dbReference type="GO" id="GO:0005524">
    <property type="term" value="F:ATP binding"/>
    <property type="evidence" value="ECO:0007669"/>
    <property type="project" value="UniProtKB-KW"/>
</dbReference>
<dbReference type="CDD" id="cd03214">
    <property type="entry name" value="ABC_Iron-Siderophores_B12_Hemin"/>
    <property type="match status" value="1"/>
</dbReference>
<dbReference type="AlphaFoldDB" id="A0A2X4WJL2"/>
<dbReference type="GO" id="GO:0016887">
    <property type="term" value="F:ATP hydrolysis activity"/>
    <property type="evidence" value="ECO:0007669"/>
    <property type="project" value="InterPro"/>
</dbReference>
<evidence type="ECO:0000256" key="3">
    <source>
        <dbReference type="ARBA" id="ARBA00022840"/>
    </source>
</evidence>